<reference evidence="1 2" key="1">
    <citation type="submission" date="2021-04" db="EMBL/GenBank/DDBJ databases">
        <authorList>
            <person name="Ivanova A."/>
        </authorList>
    </citation>
    <scope>NUCLEOTIDE SEQUENCE [LARGE SCALE GENOMIC DNA]</scope>
    <source>
        <strain evidence="1 2">G18</strain>
    </source>
</reference>
<dbReference type="Pfam" id="PF13267">
    <property type="entry name" value="DUF4058"/>
    <property type="match status" value="2"/>
</dbReference>
<evidence type="ECO:0000313" key="2">
    <source>
        <dbReference type="Proteomes" id="UP000676565"/>
    </source>
</evidence>
<organism evidence="1 2">
    <name type="scientific">Gemmata palustris</name>
    <dbReference type="NCBI Taxonomy" id="2822762"/>
    <lineage>
        <taxon>Bacteria</taxon>
        <taxon>Pseudomonadati</taxon>
        <taxon>Planctomycetota</taxon>
        <taxon>Planctomycetia</taxon>
        <taxon>Gemmatales</taxon>
        <taxon>Gemmataceae</taxon>
        <taxon>Gemmata</taxon>
    </lineage>
</organism>
<dbReference type="Proteomes" id="UP000676565">
    <property type="component" value="Unassembled WGS sequence"/>
</dbReference>
<keyword evidence="2" id="KW-1185">Reference proteome</keyword>
<gene>
    <name evidence="1" type="ORF">J8F10_26095</name>
</gene>
<dbReference type="EMBL" id="JAGKQQ010000001">
    <property type="protein sequence ID" value="MBP3958732.1"/>
    <property type="molecule type" value="Genomic_DNA"/>
</dbReference>
<dbReference type="InterPro" id="IPR025132">
    <property type="entry name" value="DUF4058"/>
</dbReference>
<protein>
    <submittedName>
        <fullName evidence="1">DUF4058 family protein</fullName>
    </submittedName>
</protein>
<name>A0ABS5BYB2_9BACT</name>
<accession>A0ABS5BYB2</accession>
<proteinExistence type="predicted"/>
<dbReference type="RefSeq" id="WP_210658992.1">
    <property type="nucleotide sequence ID" value="NZ_JAGKQQ010000001.1"/>
</dbReference>
<evidence type="ECO:0000313" key="1">
    <source>
        <dbReference type="EMBL" id="MBP3958732.1"/>
    </source>
</evidence>
<sequence length="229" mass="25969">MPSPFPGMDPYLETPKLWPAFQHQLLACLYQILLPGLVDRYRARVGTRTYVSEMPLFTSIVREQFAEEYIEIRNRGDGKLVTLLEVVGPANKTTPAGRQAYLDARQQAVAQRAGIVEIDLIMQGKPMLTYSRDGLPEYDYAVTVTRSNAPDRYEIYTSTLQKKLPKFKLPLAADDRDALLDLQAAFARAYDLGTFANQIDYKGAPPADVPFNDAYRAWSEELLKQMKLR</sequence>
<comment type="caution">
    <text evidence="1">The sequence shown here is derived from an EMBL/GenBank/DDBJ whole genome shotgun (WGS) entry which is preliminary data.</text>
</comment>